<feature type="compositionally biased region" description="Acidic residues" evidence="6">
    <location>
        <begin position="192"/>
        <end position="209"/>
    </location>
</feature>
<dbReference type="SMART" id="SM00249">
    <property type="entry name" value="PHD"/>
    <property type="match status" value="2"/>
</dbReference>
<dbReference type="InterPro" id="IPR011011">
    <property type="entry name" value="Znf_FYVE_PHD"/>
</dbReference>
<feature type="region of interest" description="Disordered" evidence="6">
    <location>
        <begin position="534"/>
        <end position="609"/>
    </location>
</feature>
<feature type="domain" description="CXXC-type" evidence="8">
    <location>
        <begin position="1087"/>
        <end position="1138"/>
    </location>
</feature>
<dbReference type="EMBL" id="BRXY01000430">
    <property type="protein sequence ID" value="GMH94427.1"/>
    <property type="molecule type" value="Genomic_DNA"/>
</dbReference>
<dbReference type="PROSITE" id="PS01359">
    <property type="entry name" value="ZF_PHD_1"/>
    <property type="match status" value="1"/>
</dbReference>
<dbReference type="PROSITE" id="PS51058">
    <property type="entry name" value="ZF_CXXC"/>
    <property type="match status" value="1"/>
</dbReference>
<feature type="compositionally biased region" description="Basic residues" evidence="6">
    <location>
        <begin position="560"/>
        <end position="572"/>
    </location>
</feature>
<dbReference type="SUPFAM" id="SSF57903">
    <property type="entry name" value="FYVE/PHD zinc finger"/>
    <property type="match status" value="1"/>
</dbReference>
<evidence type="ECO:0008006" key="11">
    <source>
        <dbReference type="Google" id="ProtNLM"/>
    </source>
</evidence>
<dbReference type="PROSITE" id="PS50016">
    <property type="entry name" value="ZF_PHD_2"/>
    <property type="match status" value="1"/>
</dbReference>
<sequence length="1282" mass="141183">MNSELMQMYSTYGINAPNDSVNDSQNDDTPAPSLSPTAALTMDMNSEKVKTEEARVAGGLVSNFSDSNDASNVSFSPKEAEELEAEKASSPTSQPKPKPKPKPKPNSSKQPSILSFTKPSPASFPAAKPKAAPLSPPSPALSDVSTAPPSATKPKQKYNTKALSKIPRHERFADHVKTTVDAVGRRVKYTETDSELDESDIDEDDDNEPSDTASRTSRQSSNFGKKGKNKYRGNKSANAKFKRKQGRPPVGAEWNYEEGVWADIRYIVANPTAHGWAPQWVQEEGLAERIVDPAIARMNLIKRNKADSEKIVFSDAVKAVHKARKLKHPRGKIPYMFVFDYMNEGEPVPITHVVFEPLKYGYHPDECEKFRESIRRAGITEYNATDPIHRKPNKTSKLQNLPGGMRWNYQTGNWEKDWMPKEKREKTQGVVLNTTTPKSGADLEAYKLDKLEKQKKNFPPNWRVDLCITKSGWNGNYRIKCPCLPKVQPPFSTKKSAIAHIAECKGEGDANILEHCLPRKRKFSANADQKYVKKVKADSNLRSKGNPWSDSDSDEEEKPKKKRGPGRPRKKKLDWEEDEDSDTEDAGGVLPASVKTKMVPSQSIRPVRDETPPETLDFQFCACCYSSKPPTGTATLIICEGCELAVHPDCYGLKAPIPEEWFCDSCSHGGTCSFCKKEGGAIKKYDSGMFHVECWKETNGLAASIDLNKCVVVDGSVKEKGVGPFNLFACSICAGTEGSLISCCAGKIVEVEGASLPIMMEGGECRRKFHASCLRSGGGIWCAGASGLSFCSKHAKILRNDKNNTVEALEKGDLKLKLDGVEHGVNAMGWGTSFRAIGAGKSPSKLKRAQKRKADATVGNLAERKAMKQGDEVDVEDGGEIEESEDLGGEEEKKSLDLGVHFSNKQMKLLKTMGVNPDDIKETPNSPSMMFSARGSTAPTAKIADVAEDAQPWISERIKSKKPPRENKNRFPKCPDKSELVRFQGRDGIWRYKRPMGKPRKGTTWNAVSGRYEWEVGSDAWKRAKRKWVRPHGKPPKSKRGLECLWDYANGEWVEPTPQEMKVHATLKNINNKMTNAGKTAEEVKRSKIRNSLRINHGVSRCYACDACLRDTNCGLCGWCTTYESYHGRKCCRERLCRHPIFDEREVGGGSDGEVESLESDGGISVDEDGAGGGGNSDSEEEEESEEESDVEEDGEGGEGMVVDEKKTQGELEADGGVEDMEVDGEGEDDGDDDFDLGGEDEGVGGGGGALSMARGMYEDDSDDNEEEDSDDEDDGPAWKAT</sequence>
<organism evidence="9 10">
    <name type="scientific">Triparma strigata</name>
    <dbReference type="NCBI Taxonomy" id="1606541"/>
    <lineage>
        <taxon>Eukaryota</taxon>
        <taxon>Sar</taxon>
        <taxon>Stramenopiles</taxon>
        <taxon>Ochrophyta</taxon>
        <taxon>Bolidophyceae</taxon>
        <taxon>Parmales</taxon>
        <taxon>Triparmaceae</taxon>
        <taxon>Triparma</taxon>
    </lineage>
</organism>
<evidence type="ECO:0000259" key="7">
    <source>
        <dbReference type="PROSITE" id="PS50016"/>
    </source>
</evidence>
<proteinExistence type="predicted"/>
<keyword evidence="2 5" id="KW-0863">Zinc-finger</keyword>
<dbReference type="GO" id="GO:0005634">
    <property type="term" value="C:nucleus"/>
    <property type="evidence" value="ECO:0007669"/>
    <property type="project" value="TreeGrafter"/>
</dbReference>
<dbReference type="GO" id="GO:0006357">
    <property type="term" value="P:regulation of transcription by RNA polymerase II"/>
    <property type="evidence" value="ECO:0007669"/>
    <property type="project" value="TreeGrafter"/>
</dbReference>
<dbReference type="PANTHER" id="PTHR46309:SF12">
    <property type="entry name" value="GB|AAC80581.1"/>
    <property type="match status" value="1"/>
</dbReference>
<evidence type="ECO:0000256" key="2">
    <source>
        <dbReference type="ARBA" id="ARBA00022771"/>
    </source>
</evidence>
<keyword evidence="10" id="KW-1185">Reference proteome</keyword>
<feature type="compositionally biased region" description="Polar residues" evidence="6">
    <location>
        <begin position="62"/>
        <end position="75"/>
    </location>
</feature>
<feature type="compositionally biased region" description="Basic and acidic residues" evidence="6">
    <location>
        <begin position="167"/>
        <end position="178"/>
    </location>
</feature>
<evidence type="ECO:0000256" key="4">
    <source>
        <dbReference type="ARBA" id="ARBA00023125"/>
    </source>
</evidence>
<keyword evidence="3" id="KW-0862">Zinc</keyword>
<name>A0A9W7EXU7_9STRA</name>
<reference evidence="10" key="1">
    <citation type="journal article" date="2023" name="Commun. Biol.">
        <title>Genome analysis of Parmales, the sister group of diatoms, reveals the evolutionary specialization of diatoms from phago-mixotrophs to photoautotrophs.</title>
        <authorList>
            <person name="Ban H."/>
            <person name="Sato S."/>
            <person name="Yoshikawa S."/>
            <person name="Yamada K."/>
            <person name="Nakamura Y."/>
            <person name="Ichinomiya M."/>
            <person name="Sato N."/>
            <person name="Blanc-Mathieu R."/>
            <person name="Endo H."/>
            <person name="Kuwata A."/>
            <person name="Ogata H."/>
        </authorList>
    </citation>
    <scope>NUCLEOTIDE SEQUENCE [LARGE SCALE GENOMIC DNA]</scope>
    <source>
        <strain evidence="10">NIES 3701</strain>
    </source>
</reference>
<dbReference type="InterPro" id="IPR001965">
    <property type="entry name" value="Znf_PHD"/>
</dbReference>
<keyword evidence="4" id="KW-0238">DNA-binding</keyword>
<comment type="caution">
    <text evidence="9">The sequence shown here is derived from an EMBL/GenBank/DDBJ whole genome shotgun (WGS) entry which is preliminary data.</text>
</comment>
<dbReference type="InterPro" id="IPR042163">
    <property type="entry name" value="PHF12"/>
</dbReference>
<feature type="compositionally biased region" description="Acidic residues" evidence="6">
    <location>
        <begin position="1178"/>
        <end position="1197"/>
    </location>
</feature>
<gene>
    <name evidence="9" type="ORF">TrST_g2720</name>
</gene>
<evidence type="ECO:0000259" key="8">
    <source>
        <dbReference type="PROSITE" id="PS51058"/>
    </source>
</evidence>
<evidence type="ECO:0000313" key="10">
    <source>
        <dbReference type="Proteomes" id="UP001165085"/>
    </source>
</evidence>
<feature type="compositionally biased region" description="Acidic residues" evidence="6">
    <location>
        <begin position="872"/>
        <end position="889"/>
    </location>
</feature>
<evidence type="ECO:0000256" key="3">
    <source>
        <dbReference type="ARBA" id="ARBA00022833"/>
    </source>
</evidence>
<feature type="compositionally biased region" description="Low complexity" evidence="6">
    <location>
        <begin position="105"/>
        <end position="133"/>
    </location>
</feature>
<feature type="domain" description="PHD-type" evidence="7">
    <location>
        <begin position="618"/>
        <end position="669"/>
    </location>
</feature>
<feature type="compositionally biased region" description="Acidic residues" evidence="6">
    <location>
        <begin position="1259"/>
        <end position="1276"/>
    </location>
</feature>
<dbReference type="InterPro" id="IPR002857">
    <property type="entry name" value="Znf_CXXC"/>
</dbReference>
<dbReference type="Proteomes" id="UP001165085">
    <property type="component" value="Unassembled WGS sequence"/>
</dbReference>
<protein>
    <recommendedName>
        <fullName evidence="11">PHD-type domain-containing protein</fullName>
    </recommendedName>
</protein>
<dbReference type="InterPro" id="IPR019787">
    <property type="entry name" value="Znf_PHD-finger"/>
</dbReference>
<evidence type="ECO:0000256" key="1">
    <source>
        <dbReference type="ARBA" id="ARBA00022723"/>
    </source>
</evidence>
<dbReference type="Gene3D" id="3.30.40.10">
    <property type="entry name" value="Zinc/RING finger domain, C3HC4 (zinc finger)"/>
    <property type="match status" value="1"/>
</dbReference>
<accession>A0A9W7EXU7</accession>
<evidence type="ECO:0000256" key="5">
    <source>
        <dbReference type="PROSITE-ProRule" id="PRU00146"/>
    </source>
</evidence>
<dbReference type="OrthoDB" id="20839at2759"/>
<feature type="region of interest" description="Disordered" evidence="6">
    <location>
        <begin position="1144"/>
        <end position="1282"/>
    </location>
</feature>
<dbReference type="PANTHER" id="PTHR46309">
    <property type="entry name" value="PHD FINGER PROTEIN 12"/>
    <property type="match status" value="1"/>
</dbReference>
<feature type="compositionally biased region" description="Acidic residues" evidence="6">
    <location>
        <begin position="1212"/>
        <end position="1243"/>
    </location>
</feature>
<keyword evidence="1" id="KW-0479">Metal-binding</keyword>
<feature type="compositionally biased region" description="Polar residues" evidence="6">
    <location>
        <begin position="1"/>
        <end position="38"/>
    </location>
</feature>
<feature type="compositionally biased region" description="Basic and acidic residues" evidence="6">
    <location>
        <begin position="45"/>
        <end position="55"/>
    </location>
</feature>
<evidence type="ECO:0000313" key="9">
    <source>
        <dbReference type="EMBL" id="GMH94427.1"/>
    </source>
</evidence>
<feature type="compositionally biased region" description="Acidic residues" evidence="6">
    <location>
        <begin position="575"/>
        <end position="585"/>
    </location>
</feature>
<dbReference type="InterPro" id="IPR013083">
    <property type="entry name" value="Znf_RING/FYVE/PHD"/>
</dbReference>
<dbReference type="GO" id="GO:0003714">
    <property type="term" value="F:transcription corepressor activity"/>
    <property type="evidence" value="ECO:0007669"/>
    <property type="project" value="InterPro"/>
</dbReference>
<dbReference type="GO" id="GO:0003677">
    <property type="term" value="F:DNA binding"/>
    <property type="evidence" value="ECO:0007669"/>
    <property type="project" value="UniProtKB-KW"/>
</dbReference>
<feature type="region of interest" description="Disordered" evidence="6">
    <location>
        <begin position="869"/>
        <end position="892"/>
    </location>
</feature>
<feature type="region of interest" description="Disordered" evidence="6">
    <location>
        <begin position="1"/>
        <end position="249"/>
    </location>
</feature>
<evidence type="ECO:0000256" key="6">
    <source>
        <dbReference type="SAM" id="MobiDB-lite"/>
    </source>
</evidence>
<dbReference type="GO" id="GO:0008270">
    <property type="term" value="F:zinc ion binding"/>
    <property type="evidence" value="ECO:0007669"/>
    <property type="project" value="UniProtKB-KW"/>
</dbReference>
<dbReference type="InterPro" id="IPR019786">
    <property type="entry name" value="Zinc_finger_PHD-type_CS"/>
</dbReference>
<dbReference type="Pfam" id="PF13831">
    <property type="entry name" value="PHD_2"/>
    <property type="match status" value="1"/>
</dbReference>